<comment type="caution">
    <text evidence="1">The sequence shown here is derived from an EMBL/GenBank/DDBJ whole genome shotgun (WGS) entry which is preliminary data.</text>
</comment>
<dbReference type="Proteomes" id="UP001153331">
    <property type="component" value="Unassembled WGS sequence"/>
</dbReference>
<reference evidence="1" key="1">
    <citation type="submission" date="2022-11" db="EMBL/GenBank/DDBJ databases">
        <title>Genome Sequence of Boeremia exigua.</title>
        <authorList>
            <person name="Buettner E."/>
        </authorList>
    </citation>
    <scope>NUCLEOTIDE SEQUENCE</scope>
    <source>
        <strain evidence="1">CU02</strain>
    </source>
</reference>
<organism evidence="1 2">
    <name type="scientific">Boeremia exigua</name>
    <dbReference type="NCBI Taxonomy" id="749465"/>
    <lineage>
        <taxon>Eukaryota</taxon>
        <taxon>Fungi</taxon>
        <taxon>Dikarya</taxon>
        <taxon>Ascomycota</taxon>
        <taxon>Pezizomycotina</taxon>
        <taxon>Dothideomycetes</taxon>
        <taxon>Pleosporomycetidae</taxon>
        <taxon>Pleosporales</taxon>
        <taxon>Pleosporineae</taxon>
        <taxon>Didymellaceae</taxon>
        <taxon>Boeremia</taxon>
    </lineage>
</organism>
<evidence type="ECO:0000313" key="2">
    <source>
        <dbReference type="Proteomes" id="UP001153331"/>
    </source>
</evidence>
<evidence type="ECO:0000313" key="1">
    <source>
        <dbReference type="EMBL" id="KAJ8110998.1"/>
    </source>
</evidence>
<keyword evidence="2" id="KW-1185">Reference proteome</keyword>
<name>A0ACC2I785_9PLEO</name>
<gene>
    <name evidence="1" type="ORF">OPT61_g6299</name>
</gene>
<dbReference type="EMBL" id="JAPHNI010000446">
    <property type="protein sequence ID" value="KAJ8110998.1"/>
    <property type="molecule type" value="Genomic_DNA"/>
</dbReference>
<sequence>MALISNRPTTAETRRGLLLALERFLKKERNGANSDRAGFLERVEDAIRHSVISAEDPQFRHVLAQLRDEFKDRINKKSRRRAKVVYRRSLPILCDDASSSRPIVRQRTLDQQPAHTGRESTEEVPAPAPRTLKDKHSRISSPSDHSQAAKVGEDVSSNEDGAGRSSPAAATTKRQDRPPTSPNRPRASGTATSKKRAKTPFEFLESLRRRARGRKFVLKPGYNRITKESVVKLYPRKAQWLKCTIYNACDDCLADAYHDVHFREEIDKSAFQRLLLYIKSLEPWTYTQDVPARVREQVMKLPFQYQNLCNEQQMAAREAQRHVHGNCTHSPKCFPPTSTPNLSDEEIMEENATVIKNAMREQHGVCGPCKLDMPVHLGNPTYEYQSLATYSIYGRVDGAQVNGQQAATWITRISSPDQWFSVFQRHCAQIHQGITRGNEIWAGMAEVQYPFWSSLEQMPAALKDTHGTKNEGSLH</sequence>
<accession>A0ACC2I785</accession>
<proteinExistence type="predicted"/>
<protein>
    <submittedName>
        <fullName evidence="1">Uncharacterized protein</fullName>
    </submittedName>
</protein>